<sequence length="547" mass="59989">MAEEKATTVEPMKHVGANVIEQLSNQDGHSSRLRQLRAADADSFYGNSITDSYQLKSELVAQHLRDIGFGKFQWRLFVVNGLGWMVDNFWSQGIAAVRPPIANEFTDIGRLSFSSIAYYVGMIIGAFFWGTAADVIGRKLAFNSTIFYGGIFACAVAGSQDFTTFCSLWAVIGTAAGGNVPVDSIIFLEFIPSTYQWLLVTLSGWWNTGQLIVSLLAWVFLSNFACSSTEAPCALQDNMGWRFTMITLGGMAIAFGCIRILLFKIPESPRYLISKGRDAEAVDAVNYIARYNGKPETLTLDMLQNIDRELGLWVNAENLQAAGAFEKPARMTHWAILKESFKDYSGSSYKRLFAGRKLAQHTSILFIIWLTVGIAYPLYFAFITSYLQSRSTYVVDTTLDHTYKVYCIVSTVGVVGPIAAGFCVETRFGRRWMMAISSVLTGIFLFASTSVRAEASDIGFQCATAILGNFQYAIMFAFTPESFPGPVRGTGTGVAATLLRSGGLVASFISTYVGFTAIPIFVSAALWVLVGVFCLGLPFETRGRASL</sequence>
<name>A0ACC1SPV5_9HYPO</name>
<proteinExistence type="predicted"/>
<evidence type="ECO:0000313" key="2">
    <source>
        <dbReference type="Proteomes" id="UP001148629"/>
    </source>
</evidence>
<evidence type="ECO:0000313" key="1">
    <source>
        <dbReference type="EMBL" id="KAJ3544035.1"/>
    </source>
</evidence>
<protein>
    <submittedName>
        <fullName evidence="1">Uncharacterized protein</fullName>
    </submittedName>
</protein>
<dbReference type="Proteomes" id="UP001148629">
    <property type="component" value="Unassembled WGS sequence"/>
</dbReference>
<reference evidence="1" key="1">
    <citation type="submission" date="2022-08" db="EMBL/GenBank/DDBJ databases">
        <title>Genome Sequence of Fusarium decemcellulare.</title>
        <authorList>
            <person name="Buettner E."/>
        </authorList>
    </citation>
    <scope>NUCLEOTIDE SEQUENCE</scope>
    <source>
        <strain evidence="1">Babe19</strain>
    </source>
</reference>
<dbReference type="EMBL" id="JANRMS010000215">
    <property type="protein sequence ID" value="KAJ3544035.1"/>
    <property type="molecule type" value="Genomic_DNA"/>
</dbReference>
<keyword evidence="2" id="KW-1185">Reference proteome</keyword>
<accession>A0ACC1SPV5</accession>
<comment type="caution">
    <text evidence="1">The sequence shown here is derived from an EMBL/GenBank/DDBJ whole genome shotgun (WGS) entry which is preliminary data.</text>
</comment>
<organism evidence="1 2">
    <name type="scientific">Fusarium decemcellulare</name>
    <dbReference type="NCBI Taxonomy" id="57161"/>
    <lineage>
        <taxon>Eukaryota</taxon>
        <taxon>Fungi</taxon>
        <taxon>Dikarya</taxon>
        <taxon>Ascomycota</taxon>
        <taxon>Pezizomycotina</taxon>
        <taxon>Sordariomycetes</taxon>
        <taxon>Hypocreomycetidae</taxon>
        <taxon>Hypocreales</taxon>
        <taxon>Nectriaceae</taxon>
        <taxon>Fusarium</taxon>
        <taxon>Fusarium decemcellulare species complex</taxon>
    </lineage>
</organism>
<gene>
    <name evidence="1" type="ORF">NM208_g3258</name>
</gene>